<name>A0A2W7MIF5_9BACI</name>
<organism evidence="1 2">
    <name type="scientific">Psychrobacillus insolitus</name>
    <dbReference type="NCBI Taxonomy" id="1461"/>
    <lineage>
        <taxon>Bacteria</taxon>
        <taxon>Bacillati</taxon>
        <taxon>Bacillota</taxon>
        <taxon>Bacilli</taxon>
        <taxon>Bacillales</taxon>
        <taxon>Bacillaceae</taxon>
        <taxon>Psychrobacillus</taxon>
    </lineage>
</organism>
<evidence type="ECO:0000313" key="1">
    <source>
        <dbReference type="EMBL" id="PZX02869.1"/>
    </source>
</evidence>
<gene>
    <name evidence="1" type="ORF">C7437_10913</name>
</gene>
<accession>A0A2W7MIF5</accession>
<dbReference type="RefSeq" id="WP_281269976.1">
    <property type="nucleotide sequence ID" value="NZ_QKZI01000009.1"/>
</dbReference>
<dbReference type="Proteomes" id="UP000248646">
    <property type="component" value="Unassembled WGS sequence"/>
</dbReference>
<dbReference type="AlphaFoldDB" id="A0A2W7MIF5"/>
<comment type="caution">
    <text evidence="1">The sequence shown here is derived from an EMBL/GenBank/DDBJ whole genome shotgun (WGS) entry which is preliminary data.</text>
</comment>
<dbReference type="EMBL" id="QKZI01000009">
    <property type="protein sequence ID" value="PZX02869.1"/>
    <property type="molecule type" value="Genomic_DNA"/>
</dbReference>
<reference evidence="1 2" key="1">
    <citation type="submission" date="2018-06" db="EMBL/GenBank/DDBJ databases">
        <title>Genomic Encyclopedia of Type Strains, Phase IV (KMG-IV): sequencing the most valuable type-strain genomes for metagenomic binning, comparative biology and taxonomic classification.</title>
        <authorList>
            <person name="Goeker M."/>
        </authorList>
    </citation>
    <scope>NUCLEOTIDE SEQUENCE [LARGE SCALE GENOMIC DNA]</scope>
    <source>
        <strain evidence="1 2">DSM 5</strain>
    </source>
</reference>
<evidence type="ECO:0000313" key="2">
    <source>
        <dbReference type="Proteomes" id="UP000248646"/>
    </source>
</evidence>
<proteinExistence type="predicted"/>
<keyword evidence="2" id="KW-1185">Reference proteome</keyword>
<protein>
    <submittedName>
        <fullName evidence="1">Uncharacterized protein</fullName>
    </submittedName>
</protein>
<sequence length="44" mass="4996">MVFLKALSILRGSSEELLHNGRAEMSHHYGKVVLSNEQEKKSIK</sequence>